<dbReference type="Pfam" id="PF11139">
    <property type="entry name" value="SfLAP"/>
    <property type="match status" value="1"/>
</dbReference>
<keyword evidence="5" id="KW-1185">Reference proteome</keyword>
<dbReference type="Proteomes" id="UP000233565">
    <property type="component" value="Unassembled WGS sequence"/>
</dbReference>
<dbReference type="InterPro" id="IPR021315">
    <property type="entry name" value="Gap/Sap"/>
</dbReference>
<dbReference type="EMBL" id="PJBV01000016">
    <property type="protein sequence ID" value="PKH40936.1"/>
    <property type="molecule type" value="Genomic_DNA"/>
</dbReference>
<evidence type="ECO:0000313" key="4">
    <source>
        <dbReference type="Proteomes" id="UP000199113"/>
    </source>
</evidence>
<reference evidence="2 5" key="3">
    <citation type="submission" date="2017-12" db="EMBL/GenBank/DDBJ databases">
        <title>Pharmacopeia of the Arctic Ocean.</title>
        <authorList>
            <person name="Collins E."/>
            <person name="Ducluzeau A.-L."/>
        </authorList>
    </citation>
    <scope>NUCLEOTIDE SEQUENCE [LARGE SCALE GENOMIC DNA]</scope>
    <source>
        <strain evidence="2 5">DSM 23325</strain>
    </source>
</reference>
<reference evidence="3" key="1">
    <citation type="submission" date="2016-10" db="EMBL/GenBank/DDBJ databases">
        <authorList>
            <person name="de Groot N.N."/>
        </authorList>
    </citation>
    <scope>NUCLEOTIDE SEQUENCE [LARGE SCALE GENOMIC DNA]</scope>
    <source>
        <strain evidence="3">CGMCC 1.10697</strain>
    </source>
</reference>
<feature type="transmembrane region" description="Helical" evidence="1">
    <location>
        <begin position="159"/>
        <end position="183"/>
    </location>
</feature>
<proteinExistence type="predicted"/>
<feature type="transmembrane region" description="Helical" evidence="1">
    <location>
        <begin position="36"/>
        <end position="60"/>
    </location>
</feature>
<dbReference type="EMBL" id="FOKC01000011">
    <property type="protein sequence ID" value="SFB42181.1"/>
    <property type="molecule type" value="Genomic_DNA"/>
</dbReference>
<dbReference type="STRING" id="748909.SAMN05192575_11164"/>
<gene>
    <name evidence="2" type="ORF">CXG46_10780</name>
    <name evidence="3" type="ORF">SAMN05192575_11164</name>
</gene>
<dbReference type="RefSeq" id="WP_091200887.1">
    <property type="nucleotide sequence ID" value="NZ_FOKC01000011.1"/>
</dbReference>
<protein>
    <submittedName>
        <fullName evidence="3">Sap, sulfolipid-1-addressing protein</fullName>
    </submittedName>
</protein>
<dbReference type="AlphaFoldDB" id="A0A1I1AVX0"/>
<organism evidence="3 4">
    <name type="scientific">Nocardioides alpinus</name>
    <dbReference type="NCBI Taxonomy" id="748909"/>
    <lineage>
        <taxon>Bacteria</taxon>
        <taxon>Bacillati</taxon>
        <taxon>Actinomycetota</taxon>
        <taxon>Actinomycetes</taxon>
        <taxon>Propionibacteriales</taxon>
        <taxon>Nocardioidaceae</taxon>
        <taxon>Nocardioides</taxon>
    </lineage>
</organism>
<evidence type="ECO:0000313" key="2">
    <source>
        <dbReference type="EMBL" id="PKH40936.1"/>
    </source>
</evidence>
<accession>A0A1I1AVX0</accession>
<feature type="transmembrane region" description="Helical" evidence="1">
    <location>
        <begin position="121"/>
        <end position="147"/>
    </location>
</feature>
<feature type="transmembrane region" description="Helical" evidence="1">
    <location>
        <begin position="72"/>
        <end position="92"/>
    </location>
</feature>
<sequence length="226" mass="22863">MTSLWTTLAPLAIGSAVVPIQVVVTLLLLRGTGGPSVAAAWVAGMTSVRLTQGVVFGLVLTGSSTGQGADDAPGPVVSGILLVLAVLLYALALRQLTADDDPDAPPPRWMAMTDGMGPGRAFAMGAGVLAIGPKFWVFTLAAVGAISDADLGQAAGITTFLLFVVLAASLNLVLLGAALVAPARSARLMDRASDWLVAHNGQITVALGLVVGTWFLVKALTGLGIL</sequence>
<keyword evidence="1" id="KW-1133">Transmembrane helix</keyword>
<evidence type="ECO:0000313" key="3">
    <source>
        <dbReference type="EMBL" id="SFB42181.1"/>
    </source>
</evidence>
<feature type="transmembrane region" description="Helical" evidence="1">
    <location>
        <begin position="195"/>
        <end position="217"/>
    </location>
</feature>
<evidence type="ECO:0000256" key="1">
    <source>
        <dbReference type="SAM" id="Phobius"/>
    </source>
</evidence>
<evidence type="ECO:0000313" key="5">
    <source>
        <dbReference type="Proteomes" id="UP000233565"/>
    </source>
</evidence>
<keyword evidence="1" id="KW-0812">Transmembrane</keyword>
<name>A0A1I1AVX0_9ACTN</name>
<keyword evidence="1" id="KW-0472">Membrane</keyword>
<dbReference type="OrthoDB" id="160381at2"/>
<feature type="transmembrane region" description="Helical" evidence="1">
    <location>
        <begin position="6"/>
        <end position="29"/>
    </location>
</feature>
<dbReference type="Proteomes" id="UP000199113">
    <property type="component" value="Unassembled WGS sequence"/>
</dbReference>
<reference evidence="4" key="2">
    <citation type="submission" date="2016-10" db="EMBL/GenBank/DDBJ databases">
        <authorList>
            <person name="Varghese N."/>
            <person name="Submissions S."/>
        </authorList>
    </citation>
    <scope>NUCLEOTIDE SEQUENCE [LARGE SCALE GENOMIC DNA]</scope>
    <source>
        <strain evidence="4">CGMCC 1.10697</strain>
    </source>
</reference>